<evidence type="ECO:0000256" key="4">
    <source>
        <dbReference type="ARBA" id="ARBA00022490"/>
    </source>
</evidence>
<keyword evidence="8 14" id="KW-0547">Nucleotide-binding</keyword>
<feature type="binding site" description="in other chain" evidence="14">
    <location>
        <begin position="170"/>
        <end position="172"/>
    </location>
    <ligand>
        <name>substrate</name>
        <note>ligand shared between dimeric partners</note>
    </ligand>
</feature>
<feature type="binding site" evidence="14">
    <location>
        <begin position="72"/>
        <end position="73"/>
    </location>
    <ligand>
        <name>ATP</name>
        <dbReference type="ChEBI" id="CHEBI:30616"/>
    </ligand>
</feature>
<comment type="catalytic activity">
    <reaction evidence="13 14">
        <text>beta-D-fructose 6-phosphate + ATP = beta-D-fructose 1,6-bisphosphate + ADP + H(+)</text>
        <dbReference type="Rhea" id="RHEA:16109"/>
        <dbReference type="ChEBI" id="CHEBI:15378"/>
        <dbReference type="ChEBI" id="CHEBI:30616"/>
        <dbReference type="ChEBI" id="CHEBI:32966"/>
        <dbReference type="ChEBI" id="CHEBI:57634"/>
        <dbReference type="ChEBI" id="CHEBI:456216"/>
        <dbReference type="EC" id="2.7.1.11"/>
    </reaction>
</comment>
<comment type="function">
    <text evidence="14">Catalyzes the phosphorylation of D-fructose 6-phosphate to fructose 1,6-bisphosphate by ATP, the first committing step of glycolysis.</text>
</comment>
<dbReference type="PIRSF" id="PIRSF000532">
    <property type="entry name" value="ATP_PFK_prok"/>
    <property type="match status" value="1"/>
</dbReference>
<keyword evidence="6 14" id="KW-0808">Transferase</keyword>
<dbReference type="SUPFAM" id="SSF53784">
    <property type="entry name" value="Phosphofructokinase"/>
    <property type="match status" value="1"/>
</dbReference>
<accession>A0A2M7FZ29</accession>
<dbReference type="GO" id="GO:0003872">
    <property type="term" value="F:6-phosphofructokinase activity"/>
    <property type="evidence" value="ECO:0007669"/>
    <property type="project" value="UniProtKB-UniRule"/>
</dbReference>
<dbReference type="GO" id="GO:0061621">
    <property type="term" value="P:canonical glycolysis"/>
    <property type="evidence" value="ECO:0007669"/>
    <property type="project" value="TreeGrafter"/>
</dbReference>
<dbReference type="GO" id="GO:0048029">
    <property type="term" value="F:monosaccharide binding"/>
    <property type="evidence" value="ECO:0007669"/>
    <property type="project" value="TreeGrafter"/>
</dbReference>
<keyword evidence="9 14" id="KW-0418">Kinase</keyword>
<feature type="binding site" evidence="14">
    <location>
        <position position="254"/>
    </location>
    <ligand>
        <name>substrate</name>
        <note>ligand shared between dimeric partners</note>
    </ligand>
</feature>
<feature type="active site" description="Proton acceptor" evidence="14">
    <location>
        <position position="128"/>
    </location>
</feature>
<evidence type="ECO:0000313" key="17">
    <source>
        <dbReference type="Proteomes" id="UP000231019"/>
    </source>
</evidence>
<dbReference type="Gene3D" id="3.40.50.450">
    <property type="match status" value="1"/>
</dbReference>
<dbReference type="PANTHER" id="PTHR13697">
    <property type="entry name" value="PHOSPHOFRUCTOKINASE"/>
    <property type="match status" value="1"/>
</dbReference>
<keyword evidence="5 14" id="KW-0021">Allosteric enzyme</keyword>
<feature type="binding site" evidence="14">
    <location>
        <position position="103"/>
    </location>
    <ligand>
        <name>Mg(2+)</name>
        <dbReference type="ChEBI" id="CHEBI:18420"/>
        <note>catalytic</note>
    </ligand>
</feature>
<comment type="pathway">
    <text evidence="3 14">Carbohydrate degradation; glycolysis; D-glyceraldehyde 3-phosphate and glycerone phosphate from D-glucose: step 3/4.</text>
</comment>
<feature type="binding site" description="in other chain" evidence="14">
    <location>
        <begin position="216"/>
        <end position="218"/>
    </location>
    <ligand>
        <name>ADP</name>
        <dbReference type="ChEBI" id="CHEBI:456216"/>
        <note>allosteric activator; ligand shared between dimeric partners</note>
    </ligand>
</feature>
<dbReference type="GO" id="GO:0005945">
    <property type="term" value="C:6-phosphofructokinase complex"/>
    <property type="evidence" value="ECO:0007669"/>
    <property type="project" value="TreeGrafter"/>
</dbReference>
<dbReference type="PROSITE" id="PS00433">
    <property type="entry name" value="PHOSPHOFRUCTOKINASE"/>
    <property type="match status" value="1"/>
</dbReference>
<dbReference type="InterPro" id="IPR012003">
    <property type="entry name" value="ATP_PFK_prok-type"/>
</dbReference>
<organism evidence="16 17">
    <name type="scientific">bacterium (Candidatus Blackallbacteria) CG17_big_fil_post_rev_8_21_14_2_50_48_46</name>
    <dbReference type="NCBI Taxonomy" id="2014261"/>
    <lineage>
        <taxon>Bacteria</taxon>
        <taxon>Candidatus Blackallbacteria</taxon>
    </lineage>
</organism>
<dbReference type="GO" id="GO:0042802">
    <property type="term" value="F:identical protein binding"/>
    <property type="evidence" value="ECO:0007669"/>
    <property type="project" value="TreeGrafter"/>
</dbReference>
<dbReference type="AlphaFoldDB" id="A0A2M7FZ29"/>
<dbReference type="GO" id="GO:0030388">
    <property type="term" value="P:fructose 1,6-bisphosphate metabolic process"/>
    <property type="evidence" value="ECO:0007669"/>
    <property type="project" value="TreeGrafter"/>
</dbReference>
<evidence type="ECO:0000256" key="10">
    <source>
        <dbReference type="ARBA" id="ARBA00022840"/>
    </source>
</evidence>
<name>A0A2M7FZ29_9BACT</name>
<sequence>MKKILVLTSGGDAPGMNTALRGIIREASFNDIHVYAAYDGYKGLVEGNILPLTNQDIAGTLQLGGTILGTARFPRFKEKPYLMKAYQNLQHRDIEGMIVIGGNGSLAGAHALHEETGIPVVGIPGSIDNDLHGTDMCLGVDTALNTIVYNVDKIRDTASSHGRLFVIEVMGRDCGYLALVSGISCGAVTALIPENQDTFDKTAFCNLIYKAFRRSKKHAIVIKAEGFTPFSDEELGQELSEYLGERGYEHLDIRFTKLGHIQRGGSPSAFDRVLGSKLGIHAVRQLMAGAKDVMVGLVRNEITTCPLADVGKGKRERILSLYQEYMAQEFLMAKKLTPGS</sequence>
<dbReference type="NCBIfam" id="NF002872">
    <property type="entry name" value="PRK03202.1"/>
    <property type="match status" value="1"/>
</dbReference>
<evidence type="ECO:0000256" key="8">
    <source>
        <dbReference type="ARBA" id="ARBA00022741"/>
    </source>
</evidence>
<dbReference type="InterPro" id="IPR012828">
    <property type="entry name" value="PFKA_ATP_prok"/>
</dbReference>
<keyword evidence="4 14" id="KW-0963">Cytoplasm</keyword>
<feature type="binding site" description="in other chain" evidence="14">
    <location>
        <position position="214"/>
    </location>
    <ligand>
        <name>ADP</name>
        <dbReference type="ChEBI" id="CHEBI:456216"/>
        <note>allosteric activator; ligand shared between dimeric partners</note>
    </ligand>
</feature>
<reference evidence="16 17" key="1">
    <citation type="submission" date="2017-09" db="EMBL/GenBank/DDBJ databases">
        <title>Depth-based differentiation of microbial function through sediment-hosted aquifers and enrichment of novel symbionts in the deep terrestrial subsurface.</title>
        <authorList>
            <person name="Probst A.J."/>
            <person name="Ladd B."/>
            <person name="Jarett J.K."/>
            <person name="Geller-Mcgrath D.E."/>
            <person name="Sieber C.M."/>
            <person name="Emerson J.B."/>
            <person name="Anantharaman K."/>
            <person name="Thomas B.C."/>
            <person name="Malmstrom R."/>
            <person name="Stieglmeier M."/>
            <person name="Klingl A."/>
            <person name="Woyke T."/>
            <person name="Ryan C.M."/>
            <person name="Banfield J.F."/>
        </authorList>
    </citation>
    <scope>NUCLEOTIDE SEQUENCE [LARGE SCALE GENOMIC DNA]</scope>
    <source>
        <strain evidence="16">CG17_big_fil_post_rev_8_21_14_2_50_48_46</strain>
    </source>
</reference>
<comment type="activity regulation">
    <text evidence="14">Allosterically activated by ADP and other diphosphonucleosides, and allosterically inhibited by phosphoenolpyruvate.</text>
</comment>
<evidence type="ECO:0000259" key="15">
    <source>
        <dbReference type="Pfam" id="PF00365"/>
    </source>
</evidence>
<dbReference type="GO" id="GO:0070095">
    <property type="term" value="F:fructose-6-phosphate binding"/>
    <property type="evidence" value="ECO:0007669"/>
    <property type="project" value="TreeGrafter"/>
</dbReference>
<evidence type="ECO:0000256" key="5">
    <source>
        <dbReference type="ARBA" id="ARBA00022533"/>
    </source>
</evidence>
<dbReference type="EC" id="2.7.1.11" evidence="14"/>
<dbReference type="InterPro" id="IPR035966">
    <property type="entry name" value="PKF_sf"/>
</dbReference>
<feature type="binding site" evidence="14">
    <location>
        <begin position="102"/>
        <end position="105"/>
    </location>
    <ligand>
        <name>ATP</name>
        <dbReference type="ChEBI" id="CHEBI:30616"/>
    </ligand>
</feature>
<evidence type="ECO:0000256" key="9">
    <source>
        <dbReference type="ARBA" id="ARBA00022777"/>
    </source>
</evidence>
<feature type="binding site" description="in other chain" evidence="14">
    <location>
        <begin position="260"/>
        <end position="263"/>
    </location>
    <ligand>
        <name>substrate</name>
        <note>ligand shared between dimeric partners</note>
    </ligand>
</feature>
<dbReference type="NCBIfam" id="TIGR02482">
    <property type="entry name" value="PFKA_ATP"/>
    <property type="match status" value="1"/>
</dbReference>
<comment type="cofactor">
    <cofactor evidence="1 14">
        <name>Mg(2+)</name>
        <dbReference type="ChEBI" id="CHEBI:18420"/>
    </cofactor>
</comment>
<keyword evidence="7 14" id="KW-0479">Metal-binding</keyword>
<evidence type="ECO:0000256" key="7">
    <source>
        <dbReference type="ARBA" id="ARBA00022723"/>
    </source>
</evidence>
<evidence type="ECO:0000313" key="16">
    <source>
        <dbReference type="EMBL" id="PIW14621.1"/>
    </source>
</evidence>
<feature type="binding site" description="in other chain" evidence="14">
    <location>
        <position position="225"/>
    </location>
    <ligand>
        <name>substrate</name>
        <note>ligand shared between dimeric partners</note>
    </ligand>
</feature>
<keyword evidence="10 14" id="KW-0067">ATP-binding</keyword>
<comment type="similarity">
    <text evidence="14">Belongs to the phosphofructokinase type A (PFKA) family. ATP-dependent PFK group I subfamily. Prokaryotic clade 'B1' sub-subfamily.</text>
</comment>
<feature type="domain" description="Phosphofructokinase" evidence="15">
    <location>
        <begin position="3"/>
        <end position="285"/>
    </location>
</feature>
<dbReference type="GO" id="GO:0046872">
    <property type="term" value="F:metal ion binding"/>
    <property type="evidence" value="ECO:0007669"/>
    <property type="project" value="UniProtKB-KW"/>
</dbReference>
<keyword evidence="11 14" id="KW-0460">Magnesium</keyword>
<feature type="binding site" evidence="14">
    <location>
        <position position="11"/>
    </location>
    <ligand>
        <name>ATP</name>
        <dbReference type="ChEBI" id="CHEBI:30616"/>
    </ligand>
</feature>
<dbReference type="InterPro" id="IPR000023">
    <property type="entry name" value="Phosphofructokinase_dom"/>
</dbReference>
<evidence type="ECO:0000256" key="12">
    <source>
        <dbReference type="ARBA" id="ARBA00023152"/>
    </source>
</evidence>
<evidence type="ECO:0000256" key="13">
    <source>
        <dbReference type="ARBA" id="ARBA00048070"/>
    </source>
</evidence>
<evidence type="ECO:0000256" key="6">
    <source>
        <dbReference type="ARBA" id="ARBA00022679"/>
    </source>
</evidence>
<evidence type="ECO:0000256" key="1">
    <source>
        <dbReference type="ARBA" id="ARBA00001946"/>
    </source>
</evidence>
<comment type="subcellular location">
    <subcellularLocation>
        <location evidence="2 14">Cytoplasm</location>
    </subcellularLocation>
</comment>
<dbReference type="InterPro" id="IPR022953">
    <property type="entry name" value="ATP_PFK"/>
</dbReference>
<dbReference type="HAMAP" id="MF_00339">
    <property type="entry name" value="Phosphofructokinase_I_B1"/>
    <property type="match status" value="1"/>
</dbReference>
<dbReference type="PRINTS" id="PR00476">
    <property type="entry name" value="PHFRCTKINASE"/>
</dbReference>
<evidence type="ECO:0000256" key="11">
    <source>
        <dbReference type="ARBA" id="ARBA00022842"/>
    </source>
</evidence>
<dbReference type="UniPathway" id="UPA00109">
    <property type="reaction ID" value="UER00182"/>
</dbReference>
<dbReference type="Proteomes" id="UP000231019">
    <property type="component" value="Unassembled WGS sequence"/>
</dbReference>
<gene>
    <name evidence="14 16" type="primary">pfkA</name>
    <name evidence="16" type="ORF">COW36_21530</name>
</gene>
<feature type="binding site" description="in other chain" evidence="14">
    <location>
        <begin position="126"/>
        <end position="128"/>
    </location>
    <ligand>
        <name>substrate</name>
        <note>ligand shared between dimeric partners</note>
    </ligand>
</feature>
<dbReference type="GO" id="GO:0005524">
    <property type="term" value="F:ATP binding"/>
    <property type="evidence" value="ECO:0007669"/>
    <property type="project" value="UniProtKB-UniRule"/>
</dbReference>
<evidence type="ECO:0000256" key="3">
    <source>
        <dbReference type="ARBA" id="ARBA00004679"/>
    </source>
</evidence>
<dbReference type="Pfam" id="PF00365">
    <property type="entry name" value="PFK"/>
    <property type="match status" value="1"/>
</dbReference>
<dbReference type="GO" id="GO:0016208">
    <property type="term" value="F:AMP binding"/>
    <property type="evidence" value="ECO:0007669"/>
    <property type="project" value="TreeGrafter"/>
</dbReference>
<dbReference type="InterPro" id="IPR015912">
    <property type="entry name" value="Phosphofructokinase_CS"/>
</dbReference>
<dbReference type="Gene3D" id="3.40.50.460">
    <property type="entry name" value="Phosphofructokinase domain"/>
    <property type="match status" value="1"/>
</dbReference>
<dbReference type="FunFam" id="3.40.50.460:FF:000002">
    <property type="entry name" value="ATP-dependent 6-phosphofructokinase"/>
    <property type="match status" value="1"/>
</dbReference>
<proteinExistence type="inferred from homology"/>
<dbReference type="EMBL" id="PFFQ01000059">
    <property type="protein sequence ID" value="PIW14621.1"/>
    <property type="molecule type" value="Genomic_DNA"/>
</dbReference>
<evidence type="ECO:0000256" key="14">
    <source>
        <dbReference type="HAMAP-Rule" id="MF_00339"/>
    </source>
</evidence>
<comment type="caution">
    <text evidence="16">The sequence shown here is derived from an EMBL/GenBank/DDBJ whole genome shotgun (WGS) entry which is preliminary data.</text>
</comment>
<evidence type="ECO:0000256" key="2">
    <source>
        <dbReference type="ARBA" id="ARBA00004496"/>
    </source>
</evidence>
<protein>
    <recommendedName>
        <fullName evidence="14">ATP-dependent 6-phosphofructokinase</fullName>
        <shortName evidence="14">ATP-PFK</shortName>
        <shortName evidence="14">Phosphofructokinase</shortName>
        <ecNumber evidence="14">2.7.1.11</ecNumber>
    </recommendedName>
    <alternativeName>
        <fullName evidence="14">Phosphohexokinase</fullName>
    </alternativeName>
</protein>
<comment type="subunit">
    <text evidence="14">Homotetramer.</text>
</comment>
<keyword evidence="12 14" id="KW-0324">Glycolysis</keyword>
<comment type="caution">
    <text evidence="14">Lacks conserved residue(s) required for the propagation of feature annotation.</text>
</comment>
<dbReference type="PANTHER" id="PTHR13697:SF4">
    <property type="entry name" value="ATP-DEPENDENT 6-PHOSPHOFRUCTOKINASE"/>
    <property type="match status" value="1"/>
</dbReference>
<feature type="binding site" evidence="14">
    <location>
        <begin position="21"/>
        <end position="25"/>
    </location>
    <ligand>
        <name>ADP</name>
        <dbReference type="ChEBI" id="CHEBI:456216"/>
        <note>allosteric activator; ligand shared between dimeric partners</note>
    </ligand>
</feature>
<feature type="binding site" evidence="14">
    <location>
        <position position="163"/>
    </location>
    <ligand>
        <name>substrate</name>
        <note>ligand shared between dimeric partners</note>
    </ligand>
</feature>
<feature type="binding site" description="in other chain" evidence="14">
    <location>
        <position position="155"/>
    </location>
    <ligand>
        <name>ADP</name>
        <dbReference type="ChEBI" id="CHEBI:456216"/>
        <note>allosteric activator; ligand shared between dimeric partners</note>
    </ligand>
</feature>
<dbReference type="GO" id="GO:0006002">
    <property type="term" value="P:fructose 6-phosphate metabolic process"/>
    <property type="evidence" value="ECO:0007669"/>
    <property type="project" value="UniProtKB-UniRule"/>
</dbReference>